<sequence>MRSEQEIMNLVVTISKQDDRIETVLLNGSRANPEAVKDNYQDYDIVWVTNFIEDIISDPDYPNQFGDILIMQKPDETSETDHYDCFAYLMQFKDMTRIDLRLIKPESLDTHLNDAFSRVLLDKKQAYGSYHFARKELYETKQLSEAGLNRLLKEIYWVSTYVVKGLIRRDFMYYEFMISHPIRTAFIEVLKQDILAQKEVKTLSFGKYDKGIIENILDEDQFLKLYSNKSLEDIEANLRFILTETDKIAMD</sequence>
<dbReference type="InterPro" id="IPR043519">
    <property type="entry name" value="NT_sf"/>
</dbReference>
<name>A0A4U9ZKP9_9STRE</name>
<organism evidence="1 2">
    <name type="scientific">Streptococcus pseudoporcinus</name>
    <dbReference type="NCBI Taxonomy" id="361101"/>
    <lineage>
        <taxon>Bacteria</taxon>
        <taxon>Bacillati</taxon>
        <taxon>Bacillota</taxon>
        <taxon>Bacilli</taxon>
        <taxon>Lactobacillales</taxon>
        <taxon>Streptococcaceae</taxon>
        <taxon>Streptococcus</taxon>
    </lineage>
</organism>
<dbReference type="Gene3D" id="3.30.460.10">
    <property type="entry name" value="Beta Polymerase, domain 2"/>
    <property type="match status" value="1"/>
</dbReference>
<proteinExistence type="predicted"/>
<dbReference type="Pfam" id="PF04439">
    <property type="entry name" value="Adenyl_transf"/>
    <property type="match status" value="1"/>
</dbReference>
<accession>A0A4U9ZKP9</accession>
<dbReference type="GO" id="GO:0016779">
    <property type="term" value="F:nucleotidyltransferase activity"/>
    <property type="evidence" value="ECO:0007669"/>
    <property type="project" value="UniProtKB-KW"/>
</dbReference>
<dbReference type="Gene3D" id="1.20.120.330">
    <property type="entry name" value="Nucleotidyltransferases domain 2"/>
    <property type="match status" value="1"/>
</dbReference>
<dbReference type="AlphaFoldDB" id="A0A4U9ZKP9"/>
<keyword evidence="1" id="KW-0548">Nucleotidyltransferase</keyword>
<protein>
    <submittedName>
        <fullName evidence="1">Aminoglycoside 6-adenylyltranserase</fullName>
        <ecNumber evidence="1">2.7.7.-</ecNumber>
    </submittedName>
</protein>
<reference evidence="1 2" key="1">
    <citation type="submission" date="2019-05" db="EMBL/GenBank/DDBJ databases">
        <authorList>
            <consortium name="Pathogen Informatics"/>
        </authorList>
    </citation>
    <scope>NUCLEOTIDE SEQUENCE [LARGE SCALE GENOMIC DNA]</scope>
    <source>
        <strain evidence="1 2">NCTC5385</strain>
    </source>
</reference>
<dbReference type="InterPro" id="IPR007530">
    <property type="entry name" value="Aminoglycoside_adenylylTfrase"/>
</dbReference>
<dbReference type="EMBL" id="LR594035">
    <property type="protein sequence ID" value="VTS40606.1"/>
    <property type="molecule type" value="Genomic_DNA"/>
</dbReference>
<gene>
    <name evidence="1" type="primary">aadK</name>
    <name evidence="1" type="ORF">NCTC5385_02100</name>
</gene>
<dbReference type="Proteomes" id="UP000304914">
    <property type="component" value="Chromosome"/>
</dbReference>
<evidence type="ECO:0000313" key="2">
    <source>
        <dbReference type="Proteomes" id="UP000304914"/>
    </source>
</evidence>
<evidence type="ECO:0000313" key="1">
    <source>
        <dbReference type="EMBL" id="VTS40606.1"/>
    </source>
</evidence>
<dbReference type="SUPFAM" id="SSF81301">
    <property type="entry name" value="Nucleotidyltransferase"/>
    <property type="match status" value="1"/>
</dbReference>
<keyword evidence="1" id="KW-0808">Transferase</keyword>
<dbReference type="SUPFAM" id="SSF81631">
    <property type="entry name" value="PAP/OAS1 substrate-binding domain"/>
    <property type="match status" value="1"/>
</dbReference>
<dbReference type="EC" id="2.7.7.-" evidence="1"/>